<evidence type="ECO:0000313" key="2">
    <source>
        <dbReference type="EMBL" id="KGD65125.1"/>
    </source>
</evidence>
<comment type="caution">
    <text evidence="2">The sequence shown here is derived from an EMBL/GenBank/DDBJ whole genome shotgun (WGS) entry which is preliminary data.</text>
</comment>
<accession>A0A095URL2</accession>
<dbReference type="InterPro" id="IPR036388">
    <property type="entry name" value="WH-like_DNA-bd_sf"/>
</dbReference>
<dbReference type="SMART" id="SM00421">
    <property type="entry name" value="HTH_LUXR"/>
    <property type="match status" value="1"/>
</dbReference>
<organism evidence="2 3">
    <name type="scientific">Alcanivorax nanhaiticus</name>
    <dbReference type="NCBI Taxonomy" id="1177154"/>
    <lineage>
        <taxon>Bacteria</taxon>
        <taxon>Pseudomonadati</taxon>
        <taxon>Pseudomonadota</taxon>
        <taxon>Gammaproteobacteria</taxon>
        <taxon>Oceanospirillales</taxon>
        <taxon>Alcanivoracaceae</taxon>
        <taxon>Alcanivorax</taxon>
    </lineage>
</organism>
<dbReference type="Gene3D" id="1.10.10.10">
    <property type="entry name" value="Winged helix-like DNA-binding domain superfamily/Winged helix DNA-binding domain"/>
    <property type="match status" value="1"/>
</dbReference>
<gene>
    <name evidence="2" type="ORF">Y5S_01559</name>
</gene>
<evidence type="ECO:0000313" key="3">
    <source>
        <dbReference type="Proteomes" id="UP000029444"/>
    </source>
</evidence>
<dbReference type="InterPro" id="IPR000792">
    <property type="entry name" value="Tscrpt_reg_LuxR_C"/>
</dbReference>
<protein>
    <submittedName>
        <fullName evidence="2">LuxR family transcriptional regulator</fullName>
    </submittedName>
</protein>
<feature type="domain" description="HTH luxR-type" evidence="1">
    <location>
        <begin position="202"/>
        <end position="259"/>
    </location>
</feature>
<dbReference type="eggNOG" id="COG2197">
    <property type="taxonomic scope" value="Bacteria"/>
</dbReference>
<dbReference type="GO" id="GO:0006355">
    <property type="term" value="P:regulation of DNA-templated transcription"/>
    <property type="evidence" value="ECO:0007669"/>
    <property type="project" value="InterPro"/>
</dbReference>
<dbReference type="PATRIC" id="fig|1177154.3.peg.1588"/>
<dbReference type="EMBL" id="ARXV01000005">
    <property type="protein sequence ID" value="KGD65125.1"/>
    <property type="molecule type" value="Genomic_DNA"/>
</dbReference>
<proteinExistence type="predicted"/>
<sequence>MGVAHRLGEITVTPAWQNLSHRELHSIINSISPWQTGQGLQALLELARRALNADSTSWLMTFSGHYGRDTPVIDWMEGWKVMDVAHWQIDAQAYWQYVDDCQTRFKETGTISPLTRESIQHIGTHRCHRLSELKDFQQDNSARDRLLGIRSLNTKAESYLLADRTGTTFSDSDSRELLELIRTFPRLHHWLMLERGLATQCERPLSPRQRELVHLLLQPLGKADIAQKMGLAESTVHSYIMALYRNFQVGSRPELMSLWLAPTV</sequence>
<dbReference type="AlphaFoldDB" id="A0A095URL2"/>
<name>A0A095URL2_9GAMM</name>
<dbReference type="RefSeq" id="WP_035232016.1">
    <property type="nucleotide sequence ID" value="NZ_ARXV01000005.1"/>
</dbReference>
<dbReference type="Pfam" id="PF00196">
    <property type="entry name" value="GerE"/>
    <property type="match status" value="1"/>
</dbReference>
<keyword evidence="3" id="KW-1185">Reference proteome</keyword>
<dbReference type="GO" id="GO:0003677">
    <property type="term" value="F:DNA binding"/>
    <property type="evidence" value="ECO:0007669"/>
    <property type="project" value="InterPro"/>
</dbReference>
<dbReference type="OrthoDB" id="256105at2"/>
<dbReference type="Proteomes" id="UP000029444">
    <property type="component" value="Unassembled WGS sequence"/>
</dbReference>
<evidence type="ECO:0000259" key="1">
    <source>
        <dbReference type="SMART" id="SM00421"/>
    </source>
</evidence>
<dbReference type="InterPro" id="IPR016032">
    <property type="entry name" value="Sig_transdc_resp-reg_C-effctor"/>
</dbReference>
<dbReference type="SUPFAM" id="SSF46894">
    <property type="entry name" value="C-terminal effector domain of the bipartite response regulators"/>
    <property type="match status" value="1"/>
</dbReference>
<reference evidence="2 3" key="1">
    <citation type="submission" date="2012-09" db="EMBL/GenBank/DDBJ databases">
        <title>Genome Sequence of alkane-degrading Bacterium Alcanivorax sp. 19-m-6.</title>
        <authorList>
            <person name="Lai Q."/>
            <person name="Shao Z."/>
        </authorList>
    </citation>
    <scope>NUCLEOTIDE SEQUENCE [LARGE SCALE GENOMIC DNA]</scope>
    <source>
        <strain evidence="2 3">19-m-6</strain>
    </source>
</reference>
<dbReference type="STRING" id="1177154.Y5S_01559"/>